<protein>
    <recommendedName>
        <fullName evidence="4">Septicolysin</fullName>
    </recommendedName>
</protein>
<dbReference type="OrthoDB" id="3730241at2"/>
<feature type="coiled-coil region" evidence="1">
    <location>
        <begin position="3"/>
        <end position="67"/>
    </location>
</feature>
<dbReference type="NCBIfam" id="NF038048">
    <property type="entry name" value="DIP1984_fam"/>
    <property type="match status" value="1"/>
</dbReference>
<accession>A0A1G6HLN4</accession>
<dbReference type="Gene3D" id="6.10.320.10">
    <property type="match status" value="1"/>
</dbReference>
<proteinExistence type="predicted"/>
<name>A0A1G6HLN4_9FIRM</name>
<dbReference type="InterPro" id="IPR047741">
    <property type="entry name" value="DIP1984-like"/>
</dbReference>
<keyword evidence="1" id="KW-0175">Coiled coil</keyword>
<sequence length="152" mass="17207">MKLAEALQERADINKKISELKRRLENCLLVQEGEEPAEDPIVLLNELDSATDRLEKLMASINETNCNTKANGMSLTEIIARKDALSIRYSAYKELVYTAGNNTYRARGSEIKVKAVVKAAELQKTVDKLAKEIRLLDNLLQETNWKTELVEK</sequence>
<evidence type="ECO:0000313" key="2">
    <source>
        <dbReference type="EMBL" id="SDB94366.1"/>
    </source>
</evidence>
<dbReference type="EMBL" id="FMYW01000001">
    <property type="protein sequence ID" value="SDB94366.1"/>
    <property type="molecule type" value="Genomic_DNA"/>
</dbReference>
<dbReference type="Proteomes" id="UP000198943">
    <property type="component" value="Unassembled WGS sequence"/>
</dbReference>
<dbReference type="AlphaFoldDB" id="A0A1G6HLN4"/>
<dbReference type="Pfam" id="PF20935">
    <property type="entry name" value="DUF6847"/>
    <property type="match status" value="1"/>
</dbReference>
<gene>
    <name evidence="2" type="ORF">SAMN04487864_1012</name>
</gene>
<evidence type="ECO:0000313" key="3">
    <source>
        <dbReference type="Proteomes" id="UP000198943"/>
    </source>
</evidence>
<reference evidence="3" key="1">
    <citation type="submission" date="2016-10" db="EMBL/GenBank/DDBJ databases">
        <authorList>
            <person name="Varghese N."/>
            <person name="Submissions S."/>
        </authorList>
    </citation>
    <scope>NUCLEOTIDE SEQUENCE [LARGE SCALE GENOMIC DNA]</scope>
    <source>
        <strain evidence="3">DSM 11005</strain>
    </source>
</reference>
<evidence type="ECO:0000256" key="1">
    <source>
        <dbReference type="SAM" id="Coils"/>
    </source>
</evidence>
<dbReference type="RefSeq" id="WP_093728803.1">
    <property type="nucleotide sequence ID" value="NZ_FMYW01000001.1"/>
</dbReference>
<keyword evidence="3" id="KW-1185">Reference proteome</keyword>
<organism evidence="2 3">
    <name type="scientific">Succiniclasticum ruminis</name>
    <dbReference type="NCBI Taxonomy" id="40841"/>
    <lineage>
        <taxon>Bacteria</taxon>
        <taxon>Bacillati</taxon>
        <taxon>Bacillota</taxon>
        <taxon>Negativicutes</taxon>
        <taxon>Acidaminococcales</taxon>
        <taxon>Acidaminococcaceae</taxon>
        <taxon>Succiniclasticum</taxon>
    </lineage>
</organism>
<evidence type="ECO:0008006" key="4">
    <source>
        <dbReference type="Google" id="ProtNLM"/>
    </source>
</evidence>
<dbReference type="CDD" id="cd12208">
    <property type="entry name" value="DIP1984-like"/>
    <property type="match status" value="1"/>
</dbReference>